<evidence type="ECO:0000313" key="3">
    <source>
        <dbReference type="Proteomes" id="UP001169066"/>
    </source>
</evidence>
<sequence>MVKKLMLILLLSVVSLYAIEEKDIKHVMDTKVNKVLTILKDNTLSQHQKEQKCIAVIDDVFDYDIMAQISLGKRWRSLTKSEKTLFSKRFEKKLKLSYLDKLRLYNNEKVILKEVQKVKPTRSTLETLIIGRDDTYKVIYMFYKKRNTNHWYIYDVNLVGVSILQTYRKQFSEFLQTKTVQELIESL</sequence>
<dbReference type="RefSeq" id="WP_289400908.1">
    <property type="nucleotide sequence ID" value="NZ_JAQIBC010000001.1"/>
</dbReference>
<dbReference type="InterPro" id="IPR008869">
    <property type="entry name" value="MlaC/ttg2D"/>
</dbReference>
<proteinExistence type="predicted"/>
<evidence type="ECO:0000313" key="2">
    <source>
        <dbReference type="EMBL" id="MDM5262698.1"/>
    </source>
</evidence>
<dbReference type="InterPro" id="IPR042245">
    <property type="entry name" value="Tgt2/MlaC_sf"/>
</dbReference>
<accession>A0ABT7QNR9</accession>
<keyword evidence="3" id="KW-1185">Reference proteome</keyword>
<name>A0ABT7QNR9_9BACT</name>
<dbReference type="Gene3D" id="3.10.450.710">
    <property type="entry name" value="Tgt2/MlaC"/>
    <property type="match status" value="1"/>
</dbReference>
<dbReference type="EMBL" id="JAQIBC010000001">
    <property type="protein sequence ID" value="MDM5262698.1"/>
    <property type="molecule type" value="Genomic_DNA"/>
</dbReference>
<dbReference type="Pfam" id="PF05494">
    <property type="entry name" value="MlaC"/>
    <property type="match status" value="1"/>
</dbReference>
<protein>
    <submittedName>
        <fullName evidence="2">ABC transporter substrate-binding protein</fullName>
    </submittedName>
</protein>
<evidence type="ECO:0000256" key="1">
    <source>
        <dbReference type="SAM" id="SignalP"/>
    </source>
</evidence>
<feature type="chain" id="PRO_5047256637" evidence="1">
    <location>
        <begin position="19"/>
        <end position="187"/>
    </location>
</feature>
<gene>
    <name evidence="2" type="ORF">PF327_00590</name>
</gene>
<comment type="caution">
    <text evidence="2">The sequence shown here is derived from an EMBL/GenBank/DDBJ whole genome shotgun (WGS) entry which is preliminary data.</text>
</comment>
<reference evidence="2" key="1">
    <citation type="submission" date="2023-01" db="EMBL/GenBank/DDBJ databases">
        <title>Sulfurovum sp. XTW-4 genome assembly.</title>
        <authorList>
            <person name="Wang J."/>
        </authorList>
    </citation>
    <scope>NUCLEOTIDE SEQUENCE</scope>
    <source>
        <strain evidence="2">XTW-4</strain>
    </source>
</reference>
<dbReference type="PANTHER" id="PTHR36573">
    <property type="entry name" value="INTERMEMBRANE PHOSPHOLIPID TRANSPORT SYSTEM BINDING PROTEIN MLAC"/>
    <property type="match status" value="1"/>
</dbReference>
<organism evidence="2 3">
    <name type="scientific">Sulfurovum xiamenensis</name>
    <dbReference type="NCBI Taxonomy" id="3019066"/>
    <lineage>
        <taxon>Bacteria</taxon>
        <taxon>Pseudomonadati</taxon>
        <taxon>Campylobacterota</taxon>
        <taxon>Epsilonproteobacteria</taxon>
        <taxon>Campylobacterales</taxon>
        <taxon>Sulfurovaceae</taxon>
        <taxon>Sulfurovum</taxon>
    </lineage>
</organism>
<dbReference type="PANTHER" id="PTHR36573:SF1">
    <property type="entry name" value="INTERMEMBRANE PHOSPHOLIPID TRANSPORT SYSTEM BINDING PROTEIN MLAC"/>
    <property type="match status" value="1"/>
</dbReference>
<dbReference type="Proteomes" id="UP001169066">
    <property type="component" value="Unassembled WGS sequence"/>
</dbReference>
<keyword evidence="1" id="KW-0732">Signal</keyword>
<feature type="signal peptide" evidence="1">
    <location>
        <begin position="1"/>
        <end position="18"/>
    </location>
</feature>